<dbReference type="InterPro" id="IPR035979">
    <property type="entry name" value="RBD_domain_sf"/>
</dbReference>
<feature type="compositionally biased region" description="Polar residues" evidence="1">
    <location>
        <begin position="50"/>
        <end position="71"/>
    </location>
</feature>
<evidence type="ECO:0000313" key="3">
    <source>
        <dbReference type="Proteomes" id="UP000077684"/>
    </source>
</evidence>
<feature type="compositionally biased region" description="Polar residues" evidence="1">
    <location>
        <begin position="91"/>
        <end position="103"/>
    </location>
</feature>
<feature type="compositionally biased region" description="Polar residues" evidence="1">
    <location>
        <begin position="1234"/>
        <end position="1245"/>
    </location>
</feature>
<dbReference type="InterPro" id="IPR013083">
    <property type="entry name" value="Znf_RING/FYVE/PHD"/>
</dbReference>
<keyword evidence="3" id="KW-1185">Reference proteome</keyword>
<feature type="compositionally biased region" description="Basic and acidic residues" evidence="1">
    <location>
        <begin position="73"/>
        <end position="85"/>
    </location>
</feature>
<feature type="region of interest" description="Disordered" evidence="1">
    <location>
        <begin position="235"/>
        <end position="263"/>
    </location>
</feature>
<dbReference type="EMBL" id="LWDE02000522">
    <property type="protein sequence ID" value="KAE8247056.1"/>
    <property type="molecule type" value="Genomic_DNA"/>
</dbReference>
<feature type="region of interest" description="Disordered" evidence="1">
    <location>
        <begin position="1100"/>
        <end position="1123"/>
    </location>
</feature>
<evidence type="ECO:0000313" key="2">
    <source>
        <dbReference type="EMBL" id="KAE8247056.1"/>
    </source>
</evidence>
<feature type="region of interest" description="Disordered" evidence="1">
    <location>
        <begin position="957"/>
        <end position="981"/>
    </location>
</feature>
<dbReference type="InterPro" id="IPR012677">
    <property type="entry name" value="Nucleotide-bd_a/b_plait_sf"/>
</dbReference>
<organism evidence="2 3">
    <name type="scientific">Tilletia controversa</name>
    <name type="common">dwarf bunt fungus</name>
    <dbReference type="NCBI Taxonomy" id="13291"/>
    <lineage>
        <taxon>Eukaryota</taxon>
        <taxon>Fungi</taxon>
        <taxon>Dikarya</taxon>
        <taxon>Basidiomycota</taxon>
        <taxon>Ustilaginomycotina</taxon>
        <taxon>Exobasidiomycetes</taxon>
        <taxon>Tilletiales</taxon>
        <taxon>Tilletiaceae</taxon>
        <taxon>Tilletia</taxon>
    </lineage>
</organism>
<name>A0A8X7SW77_9BASI</name>
<protein>
    <recommendedName>
        <fullName evidence="4">RING-type domain-containing protein</fullName>
    </recommendedName>
</protein>
<reference evidence="2" key="1">
    <citation type="submission" date="2016-04" db="EMBL/GenBank/DDBJ databases">
        <authorList>
            <person name="Nguyen H.D."/>
            <person name="Samba Siva P."/>
            <person name="Cullis J."/>
            <person name="Levesque C.A."/>
            <person name="Hambleton S."/>
        </authorList>
    </citation>
    <scope>NUCLEOTIDE SEQUENCE</scope>
    <source>
        <strain evidence="2">DAOMC 236426</strain>
    </source>
</reference>
<evidence type="ECO:0008006" key="4">
    <source>
        <dbReference type="Google" id="ProtNLM"/>
    </source>
</evidence>
<feature type="region of interest" description="Disordered" evidence="1">
    <location>
        <begin position="1"/>
        <end position="103"/>
    </location>
</feature>
<comment type="caution">
    <text evidence="2">The sequence shown here is derived from an EMBL/GenBank/DDBJ whole genome shotgun (WGS) entry which is preliminary data.</text>
</comment>
<dbReference type="Proteomes" id="UP000077684">
    <property type="component" value="Unassembled WGS sequence"/>
</dbReference>
<dbReference type="SUPFAM" id="SSF54928">
    <property type="entry name" value="RNA-binding domain, RBD"/>
    <property type="match status" value="1"/>
</dbReference>
<reference evidence="2" key="2">
    <citation type="journal article" date="2019" name="IMA Fungus">
        <title>Genome sequencing and comparison of five Tilletia species to identify candidate genes for the detection of regulated species infecting wheat.</title>
        <authorList>
            <person name="Nguyen H.D.T."/>
            <person name="Sultana T."/>
            <person name="Kesanakurti P."/>
            <person name="Hambleton S."/>
        </authorList>
    </citation>
    <scope>NUCLEOTIDE SEQUENCE</scope>
    <source>
        <strain evidence="2">DAOMC 236426</strain>
    </source>
</reference>
<feature type="region of interest" description="Disordered" evidence="1">
    <location>
        <begin position="1230"/>
        <end position="1286"/>
    </location>
</feature>
<proteinExistence type="predicted"/>
<dbReference type="GO" id="GO:0003676">
    <property type="term" value="F:nucleic acid binding"/>
    <property type="evidence" value="ECO:0007669"/>
    <property type="project" value="InterPro"/>
</dbReference>
<gene>
    <name evidence="2" type="ORF">A4X06_0g4730</name>
</gene>
<evidence type="ECO:0000256" key="1">
    <source>
        <dbReference type="SAM" id="MobiDB-lite"/>
    </source>
</evidence>
<sequence length="1361" mass="142414">MTKSKRSVRTEMAPQQANSVGSRTASASQSDLTHADWGIPTLDAKEDSSGKTVSGPANATSYTASKGSGKNSRAMDEIGREETASRGRMTPHTSENSPTIPKQSLKIQTSMLNQNNKMDNNAVAGPKTASPSTAPLSLAGPRTRPRASTISAAAAKVKLPAGTDSDEDDTDKEGGPASASGTMFGRPKLADTAPRTARFASFSAITTTSQTVHVTQARPSVNTVPAVKVQIGSASSHWRRASSGSPASNASSTTSSAAEVSPPTLTTANRFAILDEEAIEGTANNSSVNAGQDTPVEESIMVGDAFTFSTGQVQVTSPKRPKSNTITGLAPQLWRAQRAAMEAAEDGTGSVSLLSGTNASASDGKHSNVVKSGTELASDQSYASYSSTDTVFAPAAPPLGSVLRSSRLRDTISRRMTVSTDIRARNTGAERPAETQNGNDYPLYPMAFDVRAPADRRASEADGFYDRPDAPLTPRPLEVVGAALNQARANPTGAGECELCGILTPTLTVLLPCQHSACAACCSSGINQVSTSPPRSHVCAACRAPVESIALWKSSADMAGGEARSLDDQETLAGSVETLAGDEGAYLDMSSSVGPMPIPSGLVASSAAHEFDLGVTPSAEQHVTRLQSPYGGPVTQPPAATVYGATFPSSALHPSTDHIGHSVHGEMNEGTQGGAGLLPGLEPQSAYDAAADALSELEMSPSSPESDVSQCAVVRIDNIPWTVGCDDVMKWLPDPVFTLASRDVCAQSVHIPIDLQSGKTSNACFLVCRDRKAAQRIVRARTNTKLCGRPVTLILSTYSELLDEIFTTRNLSASLEDDRAVYFTEQQLERLLLLLKEGGGQLKDGSKPIEFASSLMALVPQRLAIEQREMLFNAVHDMVNYCLAVSGVMPSVRPALDRLLRSCSMCGAFAPDQKMTVIETARAALSAMMVSESMQKKGSPRARKSSSLTLAVVSDGQRPPYYGGTHEETGFRSRNRQMHPSPRPFCSPIHASGMVAPALSPMAHYKTVDFHSGPYYGPTPYATPPYAAHDGGMHSAGHQSDGTDKMAEMEPVGGSGMRLACGPGYYTAGGMMPPGQQNMPHMFTPECSPYGEMKTTFPSPNGRHNPGMDHTNQGPPTPMRSEHGPAATMHPPSYYGGMVGMGMGPSAMPGPYGAYPGTPGPLLPPYGYPVGMPPSSSSPMPMQNMARPTQVTLLGGPGPRGLVGVGGAYPPSQVPVEGSTPYQQLGLYQGGTFNGQPGANASSVDPSMANPLRPVAPAGPPSPSVDFSTGQANVGDGTAQPTPTSLRNDVSVSLQKLMRSGDVNLAEGGSGGSSGEEVPSLATIASVLPKVKQDEDEFERLVEAVAQAMMKKKDGREGERE</sequence>
<dbReference type="Gene3D" id="3.30.70.330">
    <property type="match status" value="1"/>
</dbReference>
<feature type="region of interest" description="Disordered" evidence="1">
    <location>
        <begin position="117"/>
        <end position="188"/>
    </location>
</feature>
<accession>A0A8X7SW77</accession>
<feature type="compositionally biased region" description="Polar residues" evidence="1">
    <location>
        <begin position="13"/>
        <end position="32"/>
    </location>
</feature>
<feature type="compositionally biased region" description="Low complexity" evidence="1">
    <location>
        <begin position="241"/>
        <end position="263"/>
    </location>
</feature>
<dbReference type="Gene3D" id="3.30.40.10">
    <property type="entry name" value="Zinc/RING finger domain, C3HC4 (zinc finger)"/>
    <property type="match status" value="1"/>
</dbReference>